<dbReference type="OrthoDB" id="5860246at2759"/>
<feature type="compositionally biased region" description="Polar residues" evidence="4">
    <location>
        <begin position="210"/>
        <end position="222"/>
    </location>
</feature>
<evidence type="ECO:0000259" key="6">
    <source>
        <dbReference type="Pfam" id="PF21229"/>
    </source>
</evidence>
<dbReference type="RefSeq" id="XP_025409953.1">
    <property type="nucleotide sequence ID" value="XM_025554168.1"/>
</dbReference>
<feature type="domain" description="TdIF1 C-terminal" evidence="6">
    <location>
        <begin position="245"/>
        <end position="334"/>
    </location>
</feature>
<protein>
    <submittedName>
        <fullName evidence="8">Deoxynucleotidyltransferase terminal-interacting protein 1</fullName>
    </submittedName>
</protein>
<evidence type="ECO:0000256" key="2">
    <source>
        <dbReference type="ARBA" id="ARBA00023125"/>
    </source>
</evidence>
<sequence>MVVHKVPTNHMNDDQQIQQMVTQQPTSFHRSSKPMPLVRQAPVFDLEVITSDSFVPWKNTFNMRQVTLANIIDVANGNDKATTKAAKMRAKNLVNAAKSLDLLRQNLQNSINKDIDNVIKKYLTTYFGLAIDNVKTNLGSNCVTEDHVREVCRTMLDEAKLMYSNPPLSGSNSPFNTAQTTDTLIESRFAKQHSKNRSLLKRKEPPASEAENNLSPSVEQTSQPPLVKFQRFQSAWDPTKIHSQTLFVLATRANKRGGRMCNKHPELFQYTIDLEDREWLMKQKMFVLPSPSTANSTSILLLDDVQLILSSVNYKNSPHELKGFELPEFILNKVRSTMILNKPPDMQSPQQIIITENGEIEEQAACSITLNENTNSSISQSAAHSESSSIIISGTSTTLAEALNMLEYGERLPQHNEIPHSSPNNNSGLATSHSTLTALLAAENNFMPNSSQANNTQFGM</sequence>
<dbReference type="Proteomes" id="UP000694846">
    <property type="component" value="Unplaced"/>
</dbReference>
<evidence type="ECO:0000259" key="5">
    <source>
        <dbReference type="Pfam" id="PF18192"/>
    </source>
</evidence>
<evidence type="ECO:0000256" key="4">
    <source>
        <dbReference type="SAM" id="MobiDB-lite"/>
    </source>
</evidence>
<dbReference type="InterPro" id="IPR049121">
    <property type="entry name" value="TdIF1_C"/>
</dbReference>
<dbReference type="PANTHER" id="PTHR23399">
    <property type="entry name" value="DEOXYNUCLEOTIDYLTRANSFERASE TERMINAL-INTERACTING PROTEIN 1"/>
    <property type="match status" value="1"/>
</dbReference>
<dbReference type="GeneID" id="112683247"/>
<accession>A0A8B8FGU3</accession>
<dbReference type="Pfam" id="PF21229">
    <property type="entry name" value="TdIF1_2nd"/>
    <property type="match status" value="1"/>
</dbReference>
<keyword evidence="2" id="KW-0238">DNA-binding</keyword>
<evidence type="ECO:0000256" key="3">
    <source>
        <dbReference type="ARBA" id="ARBA00023242"/>
    </source>
</evidence>
<evidence type="ECO:0000313" key="8">
    <source>
        <dbReference type="RefSeq" id="XP_025409953.1"/>
    </source>
</evidence>
<comment type="subcellular location">
    <subcellularLocation>
        <location evidence="1">Nucleus</location>
    </subcellularLocation>
</comment>
<dbReference type="GO" id="GO:0003677">
    <property type="term" value="F:DNA binding"/>
    <property type="evidence" value="ECO:0007669"/>
    <property type="project" value="UniProtKB-KW"/>
</dbReference>
<feature type="domain" description="DNTTIP1 dimerisation" evidence="5">
    <location>
        <begin position="98"/>
        <end position="165"/>
    </location>
</feature>
<keyword evidence="7" id="KW-1185">Reference proteome</keyword>
<dbReference type="PANTHER" id="PTHR23399:SF2">
    <property type="entry name" value="DEOXYNUCLEOTIDYLTRANSFERASE TERMINAL-INTERACTING PROTEIN 1"/>
    <property type="match status" value="1"/>
</dbReference>
<evidence type="ECO:0000256" key="1">
    <source>
        <dbReference type="ARBA" id="ARBA00004123"/>
    </source>
</evidence>
<organism evidence="7 8">
    <name type="scientific">Sipha flava</name>
    <name type="common">yellow sugarcane aphid</name>
    <dbReference type="NCBI Taxonomy" id="143950"/>
    <lineage>
        <taxon>Eukaryota</taxon>
        <taxon>Metazoa</taxon>
        <taxon>Ecdysozoa</taxon>
        <taxon>Arthropoda</taxon>
        <taxon>Hexapoda</taxon>
        <taxon>Insecta</taxon>
        <taxon>Pterygota</taxon>
        <taxon>Neoptera</taxon>
        <taxon>Paraneoptera</taxon>
        <taxon>Hemiptera</taxon>
        <taxon>Sternorrhyncha</taxon>
        <taxon>Aphidomorpha</taxon>
        <taxon>Aphidoidea</taxon>
        <taxon>Aphididae</taxon>
        <taxon>Sipha</taxon>
    </lineage>
</organism>
<gene>
    <name evidence="8" type="primary">LOC112683247</name>
</gene>
<dbReference type="AlphaFoldDB" id="A0A8B8FGU3"/>
<reference evidence="8" key="1">
    <citation type="submission" date="2025-08" db="UniProtKB">
        <authorList>
            <consortium name="RefSeq"/>
        </authorList>
    </citation>
    <scope>IDENTIFICATION</scope>
    <source>
        <tissue evidence="8">Whole body</tissue>
    </source>
</reference>
<dbReference type="GO" id="GO:0031491">
    <property type="term" value="F:nucleosome binding"/>
    <property type="evidence" value="ECO:0007669"/>
    <property type="project" value="TreeGrafter"/>
</dbReference>
<proteinExistence type="predicted"/>
<dbReference type="GO" id="GO:0005634">
    <property type="term" value="C:nucleus"/>
    <property type="evidence" value="ECO:0007669"/>
    <property type="project" value="UniProtKB-SubCell"/>
</dbReference>
<name>A0A8B8FGU3_9HEMI</name>
<feature type="region of interest" description="Disordered" evidence="4">
    <location>
        <begin position="192"/>
        <end position="222"/>
    </location>
</feature>
<dbReference type="Pfam" id="PF18192">
    <property type="entry name" value="DNTTIP1_dimer"/>
    <property type="match status" value="1"/>
</dbReference>
<evidence type="ECO:0000313" key="7">
    <source>
        <dbReference type="Proteomes" id="UP000694846"/>
    </source>
</evidence>
<keyword evidence="3" id="KW-0539">Nucleus</keyword>
<dbReference type="InterPro" id="IPR026064">
    <property type="entry name" value="TdIF1"/>
</dbReference>
<dbReference type="InterPro" id="IPR041384">
    <property type="entry name" value="DNTTIP1_dimer"/>
</dbReference>